<organism evidence="9 10">
    <name type="scientific">Pseudonocardia halophobica</name>
    <dbReference type="NCBI Taxonomy" id="29401"/>
    <lineage>
        <taxon>Bacteria</taxon>
        <taxon>Bacillati</taxon>
        <taxon>Actinomycetota</taxon>
        <taxon>Actinomycetes</taxon>
        <taxon>Pseudonocardiales</taxon>
        <taxon>Pseudonocardiaceae</taxon>
        <taxon>Pseudonocardia</taxon>
    </lineage>
</organism>
<dbReference type="Proteomes" id="UP001143463">
    <property type="component" value="Unassembled WGS sequence"/>
</dbReference>
<dbReference type="RefSeq" id="WP_037039842.1">
    <property type="nucleotide sequence ID" value="NZ_BAAAUZ010000013.1"/>
</dbReference>
<name>A0A9W6NUQ5_9PSEU</name>
<dbReference type="InterPro" id="IPR038523">
    <property type="entry name" value="AmiSUreI_transpt_sf"/>
</dbReference>
<keyword evidence="6 8" id="KW-1133">Transmembrane helix</keyword>
<comment type="caution">
    <text evidence="9">The sequence shown here is derived from an EMBL/GenBank/DDBJ whole genome shotgun (WGS) entry which is preliminary data.</text>
</comment>
<dbReference type="AlphaFoldDB" id="A0A9W6NUQ5"/>
<dbReference type="Gene3D" id="1.25.40.600">
    <property type="match status" value="1"/>
</dbReference>
<gene>
    <name evidence="9" type="ORF">GCM10017577_07220</name>
</gene>
<proteinExistence type="inferred from homology"/>
<keyword evidence="5 8" id="KW-0812">Transmembrane</keyword>
<evidence type="ECO:0000256" key="6">
    <source>
        <dbReference type="ARBA" id="ARBA00022989"/>
    </source>
</evidence>
<evidence type="ECO:0000256" key="8">
    <source>
        <dbReference type="SAM" id="Phobius"/>
    </source>
</evidence>
<sequence>MLLAVVLLYVGAVLAVNGIWLIGQARAAEDVERVPAHAAAAAGESADVPSSVGGRGAEPAPARAERSPLFLQNREVAVINIFTGFVGVVIALIFLVQGAVGNNLAAVRGGGLILLFAFTYLWVAFNQYLDAGGRAFGWYCLFVAITAVPAGVYTLQNANGNTALIWLGINWFLWAILWALFWALLALELPIARPTGWLTIFEGVGTAWALGFAVLIGVFSF</sequence>
<evidence type="ECO:0000256" key="5">
    <source>
        <dbReference type="ARBA" id="ARBA00022692"/>
    </source>
</evidence>
<evidence type="ECO:0000256" key="2">
    <source>
        <dbReference type="ARBA" id="ARBA00010068"/>
    </source>
</evidence>
<dbReference type="Pfam" id="PF02293">
    <property type="entry name" value="AmiS_UreI"/>
    <property type="match status" value="1"/>
</dbReference>
<feature type="transmembrane region" description="Helical" evidence="8">
    <location>
        <begin position="136"/>
        <end position="156"/>
    </location>
</feature>
<accession>A0A9W6NUQ5</accession>
<evidence type="ECO:0000256" key="7">
    <source>
        <dbReference type="ARBA" id="ARBA00023136"/>
    </source>
</evidence>
<keyword evidence="10" id="KW-1185">Reference proteome</keyword>
<feature type="transmembrane region" description="Helical" evidence="8">
    <location>
        <begin position="76"/>
        <end position="96"/>
    </location>
</feature>
<comment type="subcellular location">
    <subcellularLocation>
        <location evidence="1">Cell membrane</location>
        <topology evidence="1">Multi-pass membrane protein</topology>
    </subcellularLocation>
</comment>
<evidence type="ECO:0000313" key="9">
    <source>
        <dbReference type="EMBL" id="GLL09582.1"/>
    </source>
</evidence>
<reference evidence="9" key="1">
    <citation type="journal article" date="2014" name="Int. J. Syst. Evol. Microbiol.">
        <title>Complete genome sequence of Corynebacterium casei LMG S-19264T (=DSM 44701T), isolated from a smear-ripened cheese.</title>
        <authorList>
            <consortium name="US DOE Joint Genome Institute (JGI-PGF)"/>
            <person name="Walter F."/>
            <person name="Albersmeier A."/>
            <person name="Kalinowski J."/>
            <person name="Ruckert C."/>
        </authorList>
    </citation>
    <scope>NUCLEOTIDE SEQUENCE</scope>
    <source>
        <strain evidence="9">VKM Ac-1069</strain>
    </source>
</reference>
<protein>
    <submittedName>
        <fullName evidence="9">Transporter</fullName>
    </submittedName>
</protein>
<keyword evidence="7 8" id="KW-0472">Membrane</keyword>
<evidence type="ECO:0000313" key="10">
    <source>
        <dbReference type="Proteomes" id="UP001143463"/>
    </source>
</evidence>
<keyword evidence="4" id="KW-1003">Cell membrane</keyword>
<evidence type="ECO:0000256" key="1">
    <source>
        <dbReference type="ARBA" id="ARBA00004651"/>
    </source>
</evidence>
<feature type="transmembrane region" description="Helical" evidence="8">
    <location>
        <begin position="105"/>
        <end position="124"/>
    </location>
</feature>
<feature type="transmembrane region" description="Helical" evidence="8">
    <location>
        <begin position="163"/>
        <end position="185"/>
    </location>
</feature>
<evidence type="ECO:0000256" key="4">
    <source>
        <dbReference type="ARBA" id="ARBA00022475"/>
    </source>
</evidence>
<keyword evidence="3" id="KW-0813">Transport</keyword>
<dbReference type="GO" id="GO:0005886">
    <property type="term" value="C:plasma membrane"/>
    <property type="evidence" value="ECO:0007669"/>
    <property type="project" value="UniProtKB-SubCell"/>
</dbReference>
<reference evidence="9" key="2">
    <citation type="submission" date="2023-01" db="EMBL/GenBank/DDBJ databases">
        <authorList>
            <person name="Sun Q."/>
            <person name="Evtushenko L."/>
        </authorList>
    </citation>
    <scope>NUCLEOTIDE SEQUENCE</scope>
    <source>
        <strain evidence="9">VKM Ac-1069</strain>
    </source>
</reference>
<comment type="similarity">
    <text evidence="2">Belongs to the AmiS/UreI family.</text>
</comment>
<dbReference type="EMBL" id="BSFQ01000002">
    <property type="protein sequence ID" value="GLL09582.1"/>
    <property type="molecule type" value="Genomic_DNA"/>
</dbReference>
<evidence type="ECO:0000256" key="3">
    <source>
        <dbReference type="ARBA" id="ARBA00022448"/>
    </source>
</evidence>
<feature type="transmembrane region" description="Helical" evidence="8">
    <location>
        <begin position="197"/>
        <end position="219"/>
    </location>
</feature>
<dbReference type="InterPro" id="IPR003211">
    <property type="entry name" value="AmiSUreI_transpt"/>
</dbReference>